<evidence type="ECO:0000313" key="2">
    <source>
        <dbReference type="EMBL" id="KAK8845060.1"/>
    </source>
</evidence>
<feature type="coiled-coil region" evidence="1">
    <location>
        <begin position="226"/>
        <end position="260"/>
    </location>
</feature>
<dbReference type="Proteomes" id="UP001470230">
    <property type="component" value="Unassembled WGS sequence"/>
</dbReference>
<comment type="caution">
    <text evidence="2">The sequence shown here is derived from an EMBL/GenBank/DDBJ whole genome shotgun (WGS) entry which is preliminary data.</text>
</comment>
<accession>A0ABR2HFR0</accession>
<protein>
    <submittedName>
        <fullName evidence="2">Uncharacterized protein</fullName>
    </submittedName>
</protein>
<evidence type="ECO:0000313" key="3">
    <source>
        <dbReference type="Proteomes" id="UP001470230"/>
    </source>
</evidence>
<gene>
    <name evidence="2" type="ORF">M9Y10_021236</name>
</gene>
<keyword evidence="1" id="KW-0175">Coiled coil</keyword>
<reference evidence="2 3" key="1">
    <citation type="submission" date="2024-04" db="EMBL/GenBank/DDBJ databases">
        <title>Tritrichomonas musculus Genome.</title>
        <authorList>
            <person name="Alves-Ferreira E."/>
            <person name="Grigg M."/>
            <person name="Lorenzi H."/>
            <person name="Galac M."/>
        </authorList>
    </citation>
    <scope>NUCLEOTIDE SEQUENCE [LARGE SCALE GENOMIC DNA]</scope>
    <source>
        <strain evidence="2 3">EAF2021</strain>
    </source>
</reference>
<sequence length="265" mass="31641">MDEQNSFALLLNYQVFKIPPKFNRLTNTSEKVYNSLIFNNPRQYNLESKVSTEVLKSFISYWIEGEIPNITIENFEEYSDLSEEFQLMQDIIENKRKEYGEDLIAYNRIKNHNSNHRTSYEEKISLKLDYYLSPYNDEMRQIPVQTLYNIFKHPKRILNDHNLAYHFINAYFITQQNSEIFILISTLDGTKLNRTNLSECFEKREEHVNFMPIMNISFLENPIKVLNQLEQKKSKLENITNTQNNQIKELVNELQSIKNAKTREN</sequence>
<keyword evidence="3" id="KW-1185">Reference proteome</keyword>
<dbReference type="EMBL" id="JAPFFF010000031">
    <property type="protein sequence ID" value="KAK8845060.1"/>
    <property type="molecule type" value="Genomic_DNA"/>
</dbReference>
<name>A0ABR2HFR0_9EUKA</name>
<evidence type="ECO:0000256" key="1">
    <source>
        <dbReference type="SAM" id="Coils"/>
    </source>
</evidence>
<proteinExistence type="predicted"/>
<organism evidence="2 3">
    <name type="scientific">Tritrichomonas musculus</name>
    <dbReference type="NCBI Taxonomy" id="1915356"/>
    <lineage>
        <taxon>Eukaryota</taxon>
        <taxon>Metamonada</taxon>
        <taxon>Parabasalia</taxon>
        <taxon>Tritrichomonadida</taxon>
        <taxon>Tritrichomonadidae</taxon>
        <taxon>Tritrichomonas</taxon>
    </lineage>
</organism>